<sequence>MGACLSKKKKTLPSFSSTHVPQDPPISCNTSKPIVPISHPPAAIDVNREKTEQENGVETECSVKKEVFVINHRKSHDGRDKNGASVLPNEEENGGVLSSSSCEILESGDVGENLKVGLVRTSSCTREEVDAILIQCGRLSRSSSANGNGRKYSGSKRSFDFDHSDRDGVNSGNYGDEDEDGKNPISVEVDDDGTPAEKRHNQRPRHRQSSRYSPSQGRRRTPSRERDQNQRSSSRERRVSRSPGRRSVEPSASNGSNNGGGIIRPAKMVSVPATVAHLEMDKSNNVTGGCSGNDSATATAVKRISVKRNVGEATAMVGSRVASSPRSQSPARINGHVKVSDEIQPPPQQQPSLSRSSSRKTEQSPYRRNPLSEIDNNSQQHNRIQSAKDTNNGSNQKPKTESKSSHKVAVSQVNSSKTGTPATATRGVVNIITSTAPPLTNTEGVLARSRSGRQSREFDINPEVLLNQNQTPSYTKMLLQDIQNFHQKNSNSVSLPACVTKACSIVEAVADLNSCAFSEDRNRDPFDDIVEPSFHKYVTVRRGSPAGGEDTEDQESSGSNSFVGSVQQQQQQQQHWGNSAASWEPNSADSTDSSWRSKTGVDRDESKRRTGERRRESDCSSSSHRTGIGRGRVGGSGSKVLHTVPVAATGTN</sequence>
<evidence type="ECO:0000313" key="3">
    <source>
        <dbReference type="Proteomes" id="UP000685013"/>
    </source>
</evidence>
<reference evidence="2 3" key="1">
    <citation type="journal article" date="2021" name="Hortic Res">
        <title>The domestication of Cucurbita argyrosperma as revealed by the genome of its wild relative.</title>
        <authorList>
            <person name="Barrera-Redondo J."/>
            <person name="Sanchez-de la Vega G."/>
            <person name="Aguirre-Liguori J.A."/>
            <person name="Castellanos-Morales G."/>
            <person name="Gutierrez-Guerrero Y.T."/>
            <person name="Aguirre-Dugua X."/>
            <person name="Aguirre-Planter E."/>
            <person name="Tenaillon M.I."/>
            <person name="Lira-Saade R."/>
            <person name="Eguiarte L.E."/>
        </authorList>
    </citation>
    <scope>NUCLEOTIDE SEQUENCE [LARGE SCALE GENOMIC DNA]</scope>
    <source>
        <strain evidence="2">JBR-2021</strain>
    </source>
</reference>
<dbReference type="PANTHER" id="PTHR34367">
    <property type="entry name" value="OS02G0734667 PROTEIN"/>
    <property type="match status" value="1"/>
</dbReference>
<feature type="non-terminal residue" evidence="2">
    <location>
        <position position="1"/>
    </location>
</feature>
<feature type="compositionally biased region" description="Polar residues" evidence="1">
    <location>
        <begin position="411"/>
        <end position="422"/>
    </location>
</feature>
<evidence type="ECO:0000256" key="1">
    <source>
        <dbReference type="SAM" id="MobiDB-lite"/>
    </source>
</evidence>
<accession>A0AAV6NRH6</accession>
<feature type="compositionally biased region" description="Polar residues" evidence="1">
    <location>
        <begin position="556"/>
        <end position="566"/>
    </location>
</feature>
<dbReference type="InterPro" id="IPR040412">
    <property type="entry name" value="At1g65710-like"/>
</dbReference>
<feature type="region of interest" description="Disordered" evidence="1">
    <location>
        <begin position="72"/>
        <end position="100"/>
    </location>
</feature>
<organism evidence="2 3">
    <name type="scientific">Cucurbita argyrosperma subsp. sororia</name>
    <dbReference type="NCBI Taxonomy" id="37648"/>
    <lineage>
        <taxon>Eukaryota</taxon>
        <taxon>Viridiplantae</taxon>
        <taxon>Streptophyta</taxon>
        <taxon>Embryophyta</taxon>
        <taxon>Tracheophyta</taxon>
        <taxon>Spermatophyta</taxon>
        <taxon>Magnoliopsida</taxon>
        <taxon>eudicotyledons</taxon>
        <taxon>Gunneridae</taxon>
        <taxon>Pentapetalae</taxon>
        <taxon>rosids</taxon>
        <taxon>fabids</taxon>
        <taxon>Cucurbitales</taxon>
        <taxon>Cucurbitaceae</taxon>
        <taxon>Cucurbiteae</taxon>
        <taxon>Cucurbita</taxon>
    </lineage>
</organism>
<dbReference type="AlphaFoldDB" id="A0AAV6NRH6"/>
<feature type="compositionally biased region" description="Basic residues" evidence="1">
    <location>
        <begin position="200"/>
        <end position="209"/>
    </location>
</feature>
<feature type="region of interest" description="Disordered" evidence="1">
    <location>
        <begin position="1"/>
        <end position="34"/>
    </location>
</feature>
<feature type="region of interest" description="Disordered" evidence="1">
    <location>
        <begin position="541"/>
        <end position="652"/>
    </location>
</feature>
<feature type="region of interest" description="Disordered" evidence="1">
    <location>
        <begin position="141"/>
        <end position="265"/>
    </location>
</feature>
<dbReference type="EMBL" id="JAGKQH010000004">
    <property type="protein sequence ID" value="KAG6602003.1"/>
    <property type="molecule type" value="Genomic_DNA"/>
</dbReference>
<name>A0AAV6NRH6_9ROSI</name>
<proteinExistence type="predicted"/>
<protein>
    <recommendedName>
        <fullName evidence="4">Serine/arginine repetitive matrix protein 2-like</fullName>
    </recommendedName>
</protein>
<feature type="compositionally biased region" description="Polar residues" evidence="1">
    <location>
        <begin position="374"/>
        <end position="397"/>
    </location>
</feature>
<feature type="compositionally biased region" description="Basic residues" evidence="1">
    <location>
        <begin position="1"/>
        <end position="11"/>
    </location>
</feature>
<feature type="compositionally biased region" description="Basic and acidic residues" evidence="1">
    <location>
        <begin position="157"/>
        <end position="168"/>
    </location>
</feature>
<evidence type="ECO:0000313" key="2">
    <source>
        <dbReference type="EMBL" id="KAG6602003.1"/>
    </source>
</evidence>
<keyword evidence="3" id="KW-1185">Reference proteome</keyword>
<dbReference type="PANTHER" id="PTHR34367:SF1">
    <property type="entry name" value="OS04G0528600 PROTEIN"/>
    <property type="match status" value="1"/>
</dbReference>
<feature type="compositionally biased region" description="Basic and acidic residues" evidence="1">
    <location>
        <begin position="222"/>
        <end position="239"/>
    </location>
</feature>
<gene>
    <name evidence="2" type="ORF">SDJN03_07236</name>
</gene>
<comment type="caution">
    <text evidence="2">The sequence shown here is derived from an EMBL/GenBank/DDBJ whole genome shotgun (WGS) entry which is preliminary data.</text>
</comment>
<feature type="region of interest" description="Disordered" evidence="1">
    <location>
        <begin position="337"/>
        <end position="422"/>
    </location>
</feature>
<feature type="compositionally biased region" description="Gly residues" evidence="1">
    <location>
        <begin position="628"/>
        <end position="637"/>
    </location>
</feature>
<feature type="compositionally biased region" description="Basic and acidic residues" evidence="1">
    <location>
        <begin position="599"/>
        <end position="618"/>
    </location>
</feature>
<evidence type="ECO:0008006" key="4">
    <source>
        <dbReference type="Google" id="ProtNLM"/>
    </source>
</evidence>
<feature type="compositionally biased region" description="Polar residues" evidence="1">
    <location>
        <begin position="575"/>
        <end position="597"/>
    </location>
</feature>
<dbReference type="Proteomes" id="UP000685013">
    <property type="component" value="Chromosome 4"/>
</dbReference>